<dbReference type="EMBL" id="JBHUCM010000019">
    <property type="protein sequence ID" value="MFD1540604.1"/>
    <property type="molecule type" value="Genomic_DNA"/>
</dbReference>
<accession>A0ABW4GDQ6</accession>
<dbReference type="PANTHER" id="PTHR47129">
    <property type="entry name" value="QUINONE OXIDOREDUCTASE 2"/>
    <property type="match status" value="1"/>
</dbReference>
<name>A0ABW4GDQ6_9ACTN</name>
<comment type="caution">
    <text evidence="2">The sequence shown here is derived from an EMBL/GenBank/DDBJ whole genome shotgun (WGS) entry which is preliminary data.</text>
</comment>
<dbReference type="RefSeq" id="WP_219527038.1">
    <property type="nucleotide sequence ID" value="NZ_JAHKRM010000001.1"/>
</dbReference>
<evidence type="ECO:0000313" key="3">
    <source>
        <dbReference type="Proteomes" id="UP001597097"/>
    </source>
</evidence>
<dbReference type="Pfam" id="PF13460">
    <property type="entry name" value="NAD_binding_10"/>
    <property type="match status" value="1"/>
</dbReference>
<evidence type="ECO:0000259" key="1">
    <source>
        <dbReference type="Pfam" id="PF13460"/>
    </source>
</evidence>
<gene>
    <name evidence="2" type="ORF">ACFSJ0_26355</name>
</gene>
<sequence>MITITAAAGHLGRLVIAELLERGVPAGELVAAVRSPEKAADLAERGVQVRHADYDQPETLEPAFAGTDKLLLIPSAIYGRRFPQIKNAVRAAVAVRVPLVAYASFVNAATSTLRLADEHRQAEACIRDSGLPFVFLRNGAYIELYCGELGDLAPALASGRMIGSGGNGKISGAARPDLAAAAAAVLTGDGPVNKAYELGGEPFTLADVAAEFAAQSGKPLVYEDLPVEEYAKTLAGWGVPEPFADLLADTSFAITHGDWYTNSTDLRQLIGRPPTPLADVVTAALKAL</sequence>
<dbReference type="InterPro" id="IPR016040">
    <property type="entry name" value="NAD(P)-bd_dom"/>
</dbReference>
<reference evidence="3" key="1">
    <citation type="journal article" date="2019" name="Int. J. Syst. Evol. Microbiol.">
        <title>The Global Catalogue of Microorganisms (GCM) 10K type strain sequencing project: providing services to taxonomists for standard genome sequencing and annotation.</title>
        <authorList>
            <consortium name="The Broad Institute Genomics Platform"/>
            <consortium name="The Broad Institute Genome Sequencing Center for Infectious Disease"/>
            <person name="Wu L."/>
            <person name="Ma J."/>
        </authorList>
    </citation>
    <scope>NUCLEOTIDE SEQUENCE [LARGE SCALE GENOMIC DNA]</scope>
    <source>
        <strain evidence="3">CGMCC 1.15399</strain>
    </source>
</reference>
<organism evidence="2 3">
    <name type="scientific">Nonomuraea guangzhouensis</name>
    <dbReference type="NCBI Taxonomy" id="1291555"/>
    <lineage>
        <taxon>Bacteria</taxon>
        <taxon>Bacillati</taxon>
        <taxon>Actinomycetota</taxon>
        <taxon>Actinomycetes</taxon>
        <taxon>Streptosporangiales</taxon>
        <taxon>Streptosporangiaceae</taxon>
        <taxon>Nonomuraea</taxon>
    </lineage>
</organism>
<dbReference type="InterPro" id="IPR052718">
    <property type="entry name" value="NmrA-type_oxidoreductase"/>
</dbReference>
<feature type="domain" description="NAD(P)-binding" evidence="1">
    <location>
        <begin position="7"/>
        <end position="142"/>
    </location>
</feature>
<proteinExistence type="predicted"/>
<dbReference type="PANTHER" id="PTHR47129:SF1">
    <property type="entry name" value="NMRA-LIKE DOMAIN-CONTAINING PROTEIN"/>
    <property type="match status" value="1"/>
</dbReference>
<protein>
    <submittedName>
        <fullName evidence="2">NAD(P)H-binding protein</fullName>
    </submittedName>
</protein>
<keyword evidence="3" id="KW-1185">Reference proteome</keyword>
<dbReference type="Proteomes" id="UP001597097">
    <property type="component" value="Unassembled WGS sequence"/>
</dbReference>
<evidence type="ECO:0000313" key="2">
    <source>
        <dbReference type="EMBL" id="MFD1540604.1"/>
    </source>
</evidence>